<accession>A0A0M3ILZ2</accession>
<dbReference type="Proteomes" id="UP000036681">
    <property type="component" value="Unplaced"/>
</dbReference>
<dbReference type="WBParaSite" id="ALUE_0001977001-mRNA-1">
    <property type="protein sequence ID" value="ALUE_0001977001-mRNA-1"/>
    <property type="gene ID" value="ALUE_0001977001"/>
</dbReference>
<organism evidence="1 2">
    <name type="scientific">Ascaris lumbricoides</name>
    <name type="common">Giant roundworm</name>
    <dbReference type="NCBI Taxonomy" id="6252"/>
    <lineage>
        <taxon>Eukaryota</taxon>
        <taxon>Metazoa</taxon>
        <taxon>Ecdysozoa</taxon>
        <taxon>Nematoda</taxon>
        <taxon>Chromadorea</taxon>
        <taxon>Rhabditida</taxon>
        <taxon>Spirurina</taxon>
        <taxon>Ascaridomorpha</taxon>
        <taxon>Ascaridoidea</taxon>
        <taxon>Ascarididae</taxon>
        <taxon>Ascaris</taxon>
    </lineage>
</organism>
<evidence type="ECO:0000313" key="1">
    <source>
        <dbReference type="Proteomes" id="UP000036681"/>
    </source>
</evidence>
<name>A0A0M3ILZ2_ASCLU</name>
<protein>
    <submittedName>
        <fullName evidence="2">Ovule protein</fullName>
    </submittedName>
</protein>
<sequence length="74" mass="9057">MCSLLKYTDPQRYWFFNRRLCINQWPITCIHFWYGASRYSQSYTANFRSHSTNFKEHSGPKSWTAIDSVHRRYI</sequence>
<reference evidence="2" key="1">
    <citation type="submission" date="2017-02" db="UniProtKB">
        <authorList>
            <consortium name="WormBaseParasite"/>
        </authorList>
    </citation>
    <scope>IDENTIFICATION</scope>
</reference>
<keyword evidence="1" id="KW-1185">Reference proteome</keyword>
<evidence type="ECO:0000313" key="2">
    <source>
        <dbReference type="WBParaSite" id="ALUE_0001977001-mRNA-1"/>
    </source>
</evidence>
<dbReference type="AlphaFoldDB" id="A0A0M3ILZ2"/>
<proteinExistence type="predicted"/>